<dbReference type="Pfam" id="PF13581">
    <property type="entry name" value="HATPase_c_2"/>
    <property type="match status" value="1"/>
</dbReference>
<evidence type="ECO:0000256" key="2">
    <source>
        <dbReference type="SAM" id="MobiDB-lite"/>
    </source>
</evidence>
<sequence length="192" mass="20493">MSPSEIPIVPSPAMPTWSMGYAMNLASVPCARAHARRQLATWEWGGSSDDGVLIVSELVSNAVRHGSRPGHDLRLRLVLPTPRDLLIEVSDPVAAFPDFDRVLTEDGEAESGRGLFLVRALGAHLSWYARPQLGKTVRASIPAPARTNHPASGSAQQGVDRTSRGLGRAVVRGHGDAGERHALARFGESGIP</sequence>
<evidence type="ECO:0000256" key="1">
    <source>
        <dbReference type="ARBA" id="ARBA00022527"/>
    </source>
</evidence>
<name>A0ABT0UXQ6_9ACTN</name>
<keyword evidence="1" id="KW-0723">Serine/threonine-protein kinase</keyword>
<dbReference type="InterPro" id="IPR003594">
    <property type="entry name" value="HATPase_dom"/>
</dbReference>
<feature type="region of interest" description="Disordered" evidence="2">
    <location>
        <begin position="143"/>
        <end position="165"/>
    </location>
</feature>
<dbReference type="RefSeq" id="WP_250923647.1">
    <property type="nucleotide sequence ID" value="NZ_JAMQAW010000070.1"/>
</dbReference>
<feature type="domain" description="Histidine kinase/HSP90-like ATPase" evidence="3">
    <location>
        <begin position="25"/>
        <end position="140"/>
    </location>
</feature>
<dbReference type="InterPro" id="IPR036890">
    <property type="entry name" value="HATPase_C_sf"/>
</dbReference>
<dbReference type="Gene3D" id="3.30.565.10">
    <property type="entry name" value="Histidine kinase-like ATPase, C-terminal domain"/>
    <property type="match status" value="1"/>
</dbReference>
<dbReference type="CDD" id="cd16936">
    <property type="entry name" value="HATPase_RsbW-like"/>
    <property type="match status" value="1"/>
</dbReference>
<keyword evidence="1" id="KW-0418">Kinase</keyword>
<proteinExistence type="predicted"/>
<comment type="caution">
    <text evidence="4">The sequence shown here is derived from an EMBL/GenBank/DDBJ whole genome shotgun (WGS) entry which is preliminary data.</text>
</comment>
<protein>
    <submittedName>
        <fullName evidence="4">ATP-binding protein</fullName>
    </submittedName>
</protein>
<keyword evidence="1" id="KW-0808">Transferase</keyword>
<dbReference type="Proteomes" id="UP001431429">
    <property type="component" value="Unassembled WGS sequence"/>
</dbReference>
<feature type="compositionally biased region" description="Polar residues" evidence="2">
    <location>
        <begin position="149"/>
        <end position="160"/>
    </location>
</feature>
<dbReference type="GO" id="GO:0005524">
    <property type="term" value="F:ATP binding"/>
    <property type="evidence" value="ECO:0007669"/>
    <property type="project" value="UniProtKB-KW"/>
</dbReference>
<accession>A0ABT0UXQ6</accession>
<dbReference type="SUPFAM" id="SSF55874">
    <property type="entry name" value="ATPase domain of HSP90 chaperone/DNA topoisomerase II/histidine kinase"/>
    <property type="match status" value="1"/>
</dbReference>
<evidence type="ECO:0000259" key="3">
    <source>
        <dbReference type="Pfam" id="PF13581"/>
    </source>
</evidence>
<dbReference type="PANTHER" id="PTHR35526:SF3">
    <property type="entry name" value="ANTI-SIGMA-F FACTOR RSBW"/>
    <property type="match status" value="1"/>
</dbReference>
<keyword evidence="4" id="KW-0547">Nucleotide-binding</keyword>
<evidence type="ECO:0000313" key="4">
    <source>
        <dbReference type="EMBL" id="MCM2393352.1"/>
    </source>
</evidence>
<dbReference type="PANTHER" id="PTHR35526">
    <property type="entry name" value="ANTI-SIGMA-F FACTOR RSBW-RELATED"/>
    <property type="match status" value="1"/>
</dbReference>
<organism evidence="4 5">
    <name type="scientific">Streptomyces albipurpureus</name>
    <dbReference type="NCBI Taxonomy" id="2897419"/>
    <lineage>
        <taxon>Bacteria</taxon>
        <taxon>Bacillati</taxon>
        <taxon>Actinomycetota</taxon>
        <taxon>Actinomycetes</taxon>
        <taxon>Kitasatosporales</taxon>
        <taxon>Streptomycetaceae</taxon>
        <taxon>Streptomyces</taxon>
    </lineage>
</organism>
<keyword evidence="5" id="KW-1185">Reference proteome</keyword>
<reference evidence="4" key="1">
    <citation type="submission" date="2022-06" db="EMBL/GenBank/DDBJ databases">
        <title>Genome public.</title>
        <authorList>
            <person name="Sun Q."/>
        </authorList>
    </citation>
    <scope>NUCLEOTIDE SEQUENCE</scope>
    <source>
        <strain evidence="4">CWNU-1</strain>
    </source>
</reference>
<evidence type="ECO:0000313" key="5">
    <source>
        <dbReference type="Proteomes" id="UP001431429"/>
    </source>
</evidence>
<dbReference type="EMBL" id="JAMQAW010000070">
    <property type="protein sequence ID" value="MCM2393352.1"/>
    <property type="molecule type" value="Genomic_DNA"/>
</dbReference>
<gene>
    <name evidence="4" type="ORF">NBG84_34620</name>
</gene>
<dbReference type="InterPro" id="IPR050267">
    <property type="entry name" value="Anti-sigma-factor_SerPK"/>
</dbReference>
<keyword evidence="4" id="KW-0067">ATP-binding</keyword>